<gene>
    <name evidence="2" type="ORF">LCGC14_2637320</name>
</gene>
<feature type="compositionally biased region" description="Low complexity" evidence="1">
    <location>
        <begin position="37"/>
        <end position="46"/>
    </location>
</feature>
<dbReference type="EMBL" id="LAZR01045386">
    <property type="protein sequence ID" value="KKK98982.1"/>
    <property type="molecule type" value="Genomic_DNA"/>
</dbReference>
<evidence type="ECO:0000313" key="2">
    <source>
        <dbReference type="EMBL" id="KKK98982.1"/>
    </source>
</evidence>
<evidence type="ECO:0000256" key="1">
    <source>
        <dbReference type="SAM" id="MobiDB-lite"/>
    </source>
</evidence>
<name>A0A0F8ZYF2_9ZZZZ</name>
<feature type="region of interest" description="Disordered" evidence="1">
    <location>
        <begin position="32"/>
        <end position="62"/>
    </location>
</feature>
<feature type="non-terminal residue" evidence="2">
    <location>
        <position position="62"/>
    </location>
</feature>
<protein>
    <submittedName>
        <fullName evidence="2">Uncharacterized protein</fullName>
    </submittedName>
</protein>
<comment type="caution">
    <text evidence="2">The sequence shown here is derived from an EMBL/GenBank/DDBJ whole genome shotgun (WGS) entry which is preliminary data.</text>
</comment>
<dbReference type="AlphaFoldDB" id="A0A0F8ZYF2"/>
<proteinExistence type="predicted"/>
<organism evidence="2">
    <name type="scientific">marine sediment metagenome</name>
    <dbReference type="NCBI Taxonomy" id="412755"/>
    <lineage>
        <taxon>unclassified sequences</taxon>
        <taxon>metagenomes</taxon>
        <taxon>ecological metagenomes</taxon>
    </lineage>
</organism>
<reference evidence="2" key="1">
    <citation type="journal article" date="2015" name="Nature">
        <title>Complex archaea that bridge the gap between prokaryotes and eukaryotes.</title>
        <authorList>
            <person name="Spang A."/>
            <person name="Saw J.H."/>
            <person name="Jorgensen S.L."/>
            <person name="Zaremba-Niedzwiedzka K."/>
            <person name="Martijn J."/>
            <person name="Lind A.E."/>
            <person name="van Eijk R."/>
            <person name="Schleper C."/>
            <person name="Guy L."/>
            <person name="Ettema T.J."/>
        </authorList>
    </citation>
    <scope>NUCLEOTIDE SEQUENCE</scope>
</reference>
<sequence>MLPLLECVFGAYVVYVMKMNETQETAQKLLEYANPPKGKNQKGNNGRTRSNNPVAKMTRHKE</sequence>
<accession>A0A0F8ZYF2</accession>